<organism evidence="1 2">
    <name type="scientific">Aristolochia fimbriata</name>
    <name type="common">White veined hardy Dutchman's pipe vine</name>
    <dbReference type="NCBI Taxonomy" id="158543"/>
    <lineage>
        <taxon>Eukaryota</taxon>
        <taxon>Viridiplantae</taxon>
        <taxon>Streptophyta</taxon>
        <taxon>Embryophyta</taxon>
        <taxon>Tracheophyta</taxon>
        <taxon>Spermatophyta</taxon>
        <taxon>Magnoliopsida</taxon>
        <taxon>Magnoliidae</taxon>
        <taxon>Piperales</taxon>
        <taxon>Aristolochiaceae</taxon>
        <taxon>Aristolochia</taxon>
    </lineage>
</organism>
<gene>
    <name evidence="1" type="ORF">H6P81_002018</name>
</gene>
<accession>A0AAV7FBC8</accession>
<protein>
    <submittedName>
        <fullName evidence="1">Uncharacterized protein</fullName>
    </submittedName>
</protein>
<evidence type="ECO:0000313" key="2">
    <source>
        <dbReference type="Proteomes" id="UP000825729"/>
    </source>
</evidence>
<dbReference type="EMBL" id="JAINDJ010000002">
    <property type="protein sequence ID" value="KAG9457510.1"/>
    <property type="molecule type" value="Genomic_DNA"/>
</dbReference>
<comment type="caution">
    <text evidence="1">The sequence shown here is derived from an EMBL/GenBank/DDBJ whole genome shotgun (WGS) entry which is preliminary data.</text>
</comment>
<dbReference type="AlphaFoldDB" id="A0AAV7FBC8"/>
<sequence length="67" mass="7820">MPRALDAQRGSSRHPEDREKLTYSLHFYRGLLSTTKRPAKVLAGRSRTPYGVRTQSSSRFAYWRLHN</sequence>
<dbReference type="Proteomes" id="UP000825729">
    <property type="component" value="Unassembled WGS sequence"/>
</dbReference>
<proteinExistence type="predicted"/>
<reference evidence="1 2" key="1">
    <citation type="submission" date="2021-07" db="EMBL/GenBank/DDBJ databases">
        <title>The Aristolochia fimbriata genome: insights into angiosperm evolution, floral development and chemical biosynthesis.</title>
        <authorList>
            <person name="Jiao Y."/>
        </authorList>
    </citation>
    <scope>NUCLEOTIDE SEQUENCE [LARGE SCALE GENOMIC DNA]</scope>
    <source>
        <strain evidence="1">IBCAS-2021</strain>
        <tissue evidence="1">Leaf</tissue>
    </source>
</reference>
<evidence type="ECO:0000313" key="1">
    <source>
        <dbReference type="EMBL" id="KAG9457510.1"/>
    </source>
</evidence>
<keyword evidence="2" id="KW-1185">Reference proteome</keyword>
<name>A0AAV7FBC8_ARIFI</name>